<gene>
    <name evidence="1" type="ORF">EYC84_001073</name>
</gene>
<keyword evidence="2" id="KW-1185">Reference proteome</keyword>
<evidence type="ECO:0000313" key="1">
    <source>
        <dbReference type="EMBL" id="KAA8569437.1"/>
    </source>
</evidence>
<proteinExistence type="predicted"/>
<sequence length="70" mass="8347">MMDQLIYWQRLSQTAQSPVHYVAHHRRYRWTTAGAHAENDVVEFLEMRWSPEGLSLRTVMVMIRVTLFVV</sequence>
<protein>
    <submittedName>
        <fullName evidence="1">Uncharacterized protein</fullName>
    </submittedName>
</protein>
<accession>A0A5M9JL38</accession>
<name>A0A5M9JL38_MONFR</name>
<comment type="caution">
    <text evidence="1">The sequence shown here is derived from an EMBL/GenBank/DDBJ whole genome shotgun (WGS) entry which is preliminary data.</text>
</comment>
<dbReference type="AlphaFoldDB" id="A0A5M9JL38"/>
<dbReference type="EMBL" id="VICG01000008">
    <property type="protein sequence ID" value="KAA8569437.1"/>
    <property type="molecule type" value="Genomic_DNA"/>
</dbReference>
<organism evidence="1 2">
    <name type="scientific">Monilinia fructicola</name>
    <name type="common">Brown rot fungus</name>
    <name type="synonym">Ciboria fructicola</name>
    <dbReference type="NCBI Taxonomy" id="38448"/>
    <lineage>
        <taxon>Eukaryota</taxon>
        <taxon>Fungi</taxon>
        <taxon>Dikarya</taxon>
        <taxon>Ascomycota</taxon>
        <taxon>Pezizomycotina</taxon>
        <taxon>Leotiomycetes</taxon>
        <taxon>Helotiales</taxon>
        <taxon>Sclerotiniaceae</taxon>
        <taxon>Monilinia</taxon>
    </lineage>
</organism>
<evidence type="ECO:0000313" key="2">
    <source>
        <dbReference type="Proteomes" id="UP000322873"/>
    </source>
</evidence>
<dbReference type="Proteomes" id="UP000322873">
    <property type="component" value="Unassembled WGS sequence"/>
</dbReference>
<reference evidence="1 2" key="1">
    <citation type="submission" date="2019-06" db="EMBL/GenBank/DDBJ databases">
        <title>Genome Sequence of the Brown Rot Fungal Pathogen Monilinia fructicola.</title>
        <authorList>
            <person name="De Miccolis Angelini R.M."/>
            <person name="Landi L."/>
            <person name="Abate D."/>
            <person name="Pollastro S."/>
            <person name="Romanazzi G."/>
            <person name="Faretra F."/>
        </authorList>
    </citation>
    <scope>NUCLEOTIDE SEQUENCE [LARGE SCALE GENOMIC DNA]</scope>
    <source>
        <strain evidence="1 2">Mfrc123</strain>
    </source>
</reference>